<feature type="region of interest" description="Disordered" evidence="1">
    <location>
        <begin position="29"/>
        <end position="76"/>
    </location>
</feature>
<name>A0ABP9LJI0_9ACTN</name>
<dbReference type="PROSITE" id="PS51257">
    <property type="entry name" value="PROKAR_LIPOPROTEIN"/>
    <property type="match status" value="1"/>
</dbReference>
<accession>A0ABP9LJI0</accession>
<dbReference type="RefSeq" id="WP_176150014.1">
    <property type="nucleotide sequence ID" value="NZ_BAABKC010000123.1"/>
</dbReference>
<proteinExistence type="predicted"/>
<gene>
    <name evidence="3" type="ORF">GCM10023336_67840</name>
</gene>
<comment type="caution">
    <text evidence="3">The sequence shown here is derived from an EMBL/GenBank/DDBJ whole genome shotgun (WGS) entry which is preliminary data.</text>
</comment>
<protein>
    <submittedName>
        <fullName evidence="3">Uncharacterized protein</fullName>
    </submittedName>
</protein>
<keyword evidence="2" id="KW-0732">Signal</keyword>
<organism evidence="3 4">
    <name type="scientific">Streptomyces similanensis</name>
    <dbReference type="NCBI Taxonomy" id="1274988"/>
    <lineage>
        <taxon>Bacteria</taxon>
        <taxon>Bacillati</taxon>
        <taxon>Actinomycetota</taxon>
        <taxon>Actinomycetes</taxon>
        <taxon>Kitasatosporales</taxon>
        <taxon>Streptomycetaceae</taxon>
        <taxon>Streptomyces</taxon>
    </lineage>
</organism>
<evidence type="ECO:0000313" key="3">
    <source>
        <dbReference type="EMBL" id="GAA5077254.1"/>
    </source>
</evidence>
<sequence>MSTRTTTTARARRLAAAVLVLTASAALTGCNDGEGVRDEGPSSVSSQSLREPTCASAPRPADTPAQRSFCAASTAQ</sequence>
<dbReference type="Proteomes" id="UP001500124">
    <property type="component" value="Unassembled WGS sequence"/>
</dbReference>
<evidence type="ECO:0000256" key="2">
    <source>
        <dbReference type="SAM" id="SignalP"/>
    </source>
</evidence>
<feature type="signal peptide" evidence="2">
    <location>
        <begin position="1"/>
        <end position="25"/>
    </location>
</feature>
<keyword evidence="4" id="KW-1185">Reference proteome</keyword>
<reference evidence="4" key="1">
    <citation type="journal article" date="2019" name="Int. J. Syst. Evol. Microbiol.">
        <title>The Global Catalogue of Microorganisms (GCM) 10K type strain sequencing project: providing services to taxonomists for standard genome sequencing and annotation.</title>
        <authorList>
            <consortium name="The Broad Institute Genomics Platform"/>
            <consortium name="The Broad Institute Genome Sequencing Center for Infectious Disease"/>
            <person name="Wu L."/>
            <person name="Ma J."/>
        </authorList>
    </citation>
    <scope>NUCLEOTIDE SEQUENCE [LARGE SCALE GENOMIC DNA]</scope>
    <source>
        <strain evidence="4">JCM 18410</strain>
    </source>
</reference>
<evidence type="ECO:0000313" key="4">
    <source>
        <dbReference type="Proteomes" id="UP001500124"/>
    </source>
</evidence>
<dbReference type="EMBL" id="BAABKC010000123">
    <property type="protein sequence ID" value="GAA5077254.1"/>
    <property type="molecule type" value="Genomic_DNA"/>
</dbReference>
<feature type="chain" id="PRO_5046689530" evidence="2">
    <location>
        <begin position="26"/>
        <end position="76"/>
    </location>
</feature>
<evidence type="ECO:0000256" key="1">
    <source>
        <dbReference type="SAM" id="MobiDB-lite"/>
    </source>
</evidence>